<evidence type="ECO:0000256" key="2">
    <source>
        <dbReference type="ARBA" id="ARBA00007596"/>
    </source>
</evidence>
<gene>
    <name evidence="8" type="ORF">D9615_005930</name>
</gene>
<dbReference type="PANTHER" id="PTHR47037">
    <property type="entry name" value="39S RIBOSOMAL PROTEIN L33, MITOCHONDRIAL"/>
    <property type="match status" value="1"/>
</dbReference>
<keyword evidence="9" id="KW-1185">Reference proteome</keyword>
<dbReference type="GO" id="GO:0005739">
    <property type="term" value="C:mitochondrion"/>
    <property type="evidence" value="ECO:0007669"/>
    <property type="project" value="UniProtKB-SubCell"/>
</dbReference>
<evidence type="ECO:0000256" key="6">
    <source>
        <dbReference type="ARBA" id="ARBA00035275"/>
    </source>
</evidence>
<evidence type="ECO:0000313" key="9">
    <source>
        <dbReference type="Proteomes" id="UP000565441"/>
    </source>
</evidence>
<dbReference type="SUPFAM" id="SSF57829">
    <property type="entry name" value="Zn-binding ribosomal proteins"/>
    <property type="match status" value="1"/>
</dbReference>
<comment type="subcellular location">
    <subcellularLocation>
        <location evidence="1">Mitochondrion</location>
    </subcellularLocation>
</comment>
<proteinExistence type="inferred from homology"/>
<dbReference type="Gene3D" id="2.20.28.120">
    <property type="entry name" value="Ribosomal protein L33"/>
    <property type="match status" value="1"/>
</dbReference>
<protein>
    <recommendedName>
        <fullName evidence="6">Large ribosomal subunit protein bL33m</fullName>
    </recommendedName>
</protein>
<evidence type="ECO:0000256" key="7">
    <source>
        <dbReference type="SAM" id="MobiDB-lite"/>
    </source>
</evidence>
<keyword evidence="3" id="KW-0689">Ribosomal protein</keyword>
<dbReference type="InterPro" id="IPR052008">
    <property type="entry name" value="Mitoribosomal_protein_bL33"/>
</dbReference>
<evidence type="ECO:0000256" key="5">
    <source>
        <dbReference type="ARBA" id="ARBA00023274"/>
    </source>
</evidence>
<feature type="compositionally biased region" description="Polar residues" evidence="7">
    <location>
        <begin position="162"/>
        <end position="171"/>
    </location>
</feature>
<feature type="compositionally biased region" description="Basic and acidic residues" evidence="7">
    <location>
        <begin position="122"/>
        <end position="133"/>
    </location>
</feature>
<comment type="caution">
    <text evidence="8">The sequence shown here is derived from an EMBL/GenBank/DDBJ whole genome shotgun (WGS) entry which is preliminary data.</text>
</comment>
<evidence type="ECO:0000256" key="4">
    <source>
        <dbReference type="ARBA" id="ARBA00023128"/>
    </source>
</evidence>
<dbReference type="PANTHER" id="PTHR47037:SF1">
    <property type="entry name" value="LARGE RIBOSOMAL SUBUNIT PROTEIN BL33M"/>
    <property type="match status" value="1"/>
</dbReference>
<keyword evidence="4" id="KW-0496">Mitochondrion</keyword>
<dbReference type="GO" id="GO:0006412">
    <property type="term" value="P:translation"/>
    <property type="evidence" value="ECO:0007669"/>
    <property type="project" value="InterPro"/>
</dbReference>
<evidence type="ECO:0000256" key="1">
    <source>
        <dbReference type="ARBA" id="ARBA00004173"/>
    </source>
</evidence>
<dbReference type="InterPro" id="IPR011332">
    <property type="entry name" value="Ribosomal_zn-bd"/>
</dbReference>
<dbReference type="Proteomes" id="UP000565441">
    <property type="component" value="Unassembled WGS sequence"/>
</dbReference>
<reference evidence="8 9" key="1">
    <citation type="journal article" date="2020" name="ISME J.">
        <title>Uncovering the hidden diversity of litter-decomposition mechanisms in mushroom-forming fungi.</title>
        <authorList>
            <person name="Floudas D."/>
            <person name="Bentzer J."/>
            <person name="Ahren D."/>
            <person name="Johansson T."/>
            <person name="Persson P."/>
            <person name="Tunlid A."/>
        </authorList>
    </citation>
    <scope>NUCLEOTIDE SEQUENCE [LARGE SCALE GENOMIC DNA]</scope>
    <source>
        <strain evidence="8 9">CBS 661.87</strain>
    </source>
</reference>
<dbReference type="InterPro" id="IPR038584">
    <property type="entry name" value="Ribosomal_bL33_sf"/>
</dbReference>
<feature type="region of interest" description="Disordered" evidence="7">
    <location>
        <begin position="101"/>
        <end position="181"/>
    </location>
</feature>
<accession>A0A8H5M3B5</accession>
<evidence type="ECO:0000313" key="8">
    <source>
        <dbReference type="EMBL" id="KAF5379059.1"/>
    </source>
</evidence>
<name>A0A8H5M3B5_9AGAR</name>
<dbReference type="EMBL" id="JAACJP010000017">
    <property type="protein sequence ID" value="KAF5379059.1"/>
    <property type="molecule type" value="Genomic_DNA"/>
</dbReference>
<dbReference type="OrthoDB" id="275534at2759"/>
<dbReference type="AlphaFoldDB" id="A0A8H5M3B5"/>
<dbReference type="GO" id="GO:0005840">
    <property type="term" value="C:ribosome"/>
    <property type="evidence" value="ECO:0007669"/>
    <property type="project" value="UniProtKB-KW"/>
</dbReference>
<dbReference type="GO" id="GO:1990904">
    <property type="term" value="C:ribonucleoprotein complex"/>
    <property type="evidence" value="ECO:0007669"/>
    <property type="project" value="UniProtKB-KW"/>
</dbReference>
<keyword evidence="5" id="KW-0687">Ribonucleoprotein</keyword>
<evidence type="ECO:0000256" key="3">
    <source>
        <dbReference type="ARBA" id="ARBA00022980"/>
    </source>
</evidence>
<comment type="similarity">
    <text evidence="2">Belongs to the bacterial ribosomal protein bL33 family.</text>
</comment>
<organism evidence="8 9">
    <name type="scientific">Tricholomella constricta</name>
    <dbReference type="NCBI Taxonomy" id="117010"/>
    <lineage>
        <taxon>Eukaryota</taxon>
        <taxon>Fungi</taxon>
        <taxon>Dikarya</taxon>
        <taxon>Basidiomycota</taxon>
        <taxon>Agaricomycotina</taxon>
        <taxon>Agaricomycetes</taxon>
        <taxon>Agaricomycetidae</taxon>
        <taxon>Agaricales</taxon>
        <taxon>Tricholomatineae</taxon>
        <taxon>Lyophyllaceae</taxon>
        <taxon>Tricholomella</taxon>
    </lineage>
</organism>
<sequence length="181" mass="20268">MSPMAAKAKARTLIVRLISTAQTGFFYTTQRLRQGPRLSAVKYDPKVSLSEGTSAVRREQEDEKMNRPWMSVVCPLECGELGSRDRKALHCHKLITTKTPFISGKGGKETKTNSKLTQAHFSRIDNDKRERSDPPNAFNSQQRTRRHSRMPPLKLTRPRPTNAASTGTTGARSRLFRSAAA</sequence>